<dbReference type="Pfam" id="PF09343">
    <property type="entry name" value="DUF2460"/>
    <property type="match status" value="1"/>
</dbReference>
<sequence>MGWRLARTGDAIQTGFIKRFDPRFWTVNFPRPMMAAATTPAPDMLRIDATFLRRNDLAGIIWAAEDADDHPLLAYETARDFRQCVLRFRWRSAGVRALDMVDGPVLTIEGRDAAGVPRAWYVRLWNYAEGDPEDAEISLNFAQLDGGFALPGEADRVWAGDVDRMFISLVAPAHDGTDAPLTMPVDGWVELSAVACDGPGSVLGIGDTIVPAHGFRIATGYDDLYHLTPARVLRNIVQLGYRGVINHYVGMSHYPRLVWNGGAGRYLAGEAGLCDPCVAWHRDFARRALDLGQEVIWSLSYELLDQHCAEGWKQRAENGEPALTGWDPPSTLLSPANGVAMAWLREIARAFVAIATETGMAVRFQIGEPWWWVVPGDGRICLYDAAAREALGGPVSIPDVRGERDPAQRALLDRAGELLAESTLSLRDAVKADATDAEVAILVYLPTVLDRAAPELKRANVPVGWAHPAFDRLQLEDYDWVTAGDSGSTGRGIAEMGVRLGYPIGEQHYFSGFVLRGEDRHQWWAIHDAALASQRRGAADTFVWALPQILRDGFTMFAIGDGEDAVQAFDDVDFPIAIGRRALVEPSFSTAIVTTAAGIEQRNADWADARMRFDAGPGVRSQADIEALIGFFRARHGPARGFRFRDPLDHSSWEMTGSPGFADQMLGTGDGVRTRFALRKYYGEQERRITRPVPGTVRVSIDGLEQLGGWTLEAGGVIAFDDAVAVGQLVRAGFLFDVPVRFAEDRLEVALATSAAGEAATVPLIEIREGGA</sequence>
<dbReference type="NCBIfam" id="TIGR02217">
    <property type="entry name" value="chp_TIGR02217"/>
    <property type="match status" value="1"/>
</dbReference>
<dbReference type="Pfam" id="PF23844">
    <property type="entry name" value="NCTSP_N"/>
    <property type="match status" value="1"/>
</dbReference>
<feature type="domain" description="DUF2460" evidence="1">
    <location>
        <begin position="570"/>
        <end position="768"/>
    </location>
</feature>
<evidence type="ECO:0000259" key="2">
    <source>
        <dbReference type="Pfam" id="PF23844"/>
    </source>
</evidence>
<keyword evidence="5" id="KW-1185">Reference proteome</keyword>
<evidence type="ECO:0000313" key="4">
    <source>
        <dbReference type="EMBL" id="SNS16771.1"/>
    </source>
</evidence>
<dbReference type="EMBL" id="FZOS01000002">
    <property type="protein sequence ID" value="SNS16771.1"/>
    <property type="molecule type" value="Genomic_DNA"/>
</dbReference>
<evidence type="ECO:0000313" key="5">
    <source>
        <dbReference type="Proteomes" id="UP000198281"/>
    </source>
</evidence>
<dbReference type="InterPro" id="IPR057122">
    <property type="entry name" value="TIM-barrel_NCTSP"/>
</dbReference>
<dbReference type="RefSeq" id="WP_089218088.1">
    <property type="nucleotide sequence ID" value="NZ_FZOS01000002.1"/>
</dbReference>
<name>A0A239CAW0_9SPHN</name>
<feature type="domain" description="Non-contractile tail sheath TIM barrel" evidence="3">
    <location>
        <begin position="211"/>
        <end position="554"/>
    </location>
</feature>
<dbReference type="Pfam" id="PF23845">
    <property type="entry name" value="TIM-barrel_NCTSP"/>
    <property type="match status" value="1"/>
</dbReference>
<evidence type="ECO:0000259" key="3">
    <source>
        <dbReference type="Pfam" id="PF23845"/>
    </source>
</evidence>
<protein>
    <submittedName>
        <fullName evidence="4">TIGR02217 family protein</fullName>
    </submittedName>
</protein>
<accession>A0A239CAW0</accession>
<dbReference type="InterPro" id="IPR011740">
    <property type="entry name" value="DUF2460"/>
</dbReference>
<organism evidence="4 5">
    <name type="scientific">Edaphosphingomonas laterariae</name>
    <dbReference type="NCBI Taxonomy" id="861865"/>
    <lineage>
        <taxon>Bacteria</taxon>
        <taxon>Pseudomonadati</taxon>
        <taxon>Pseudomonadota</taxon>
        <taxon>Alphaproteobacteria</taxon>
        <taxon>Sphingomonadales</taxon>
        <taxon>Rhizorhabdaceae</taxon>
        <taxon>Edaphosphingomonas</taxon>
    </lineage>
</organism>
<dbReference type="AlphaFoldDB" id="A0A239CAW0"/>
<evidence type="ECO:0000259" key="1">
    <source>
        <dbReference type="Pfam" id="PF09343"/>
    </source>
</evidence>
<feature type="domain" description="Non-contractile tail sheath N-terminal" evidence="2">
    <location>
        <begin position="17"/>
        <end position="206"/>
    </location>
</feature>
<gene>
    <name evidence="4" type="ORF">SAMN06295912_10278</name>
</gene>
<dbReference type="OrthoDB" id="1685145at2"/>
<dbReference type="Proteomes" id="UP000198281">
    <property type="component" value="Unassembled WGS sequence"/>
</dbReference>
<dbReference type="InterPro" id="IPR057102">
    <property type="entry name" value="NCTSP_N"/>
</dbReference>
<reference evidence="5" key="1">
    <citation type="submission" date="2017-06" db="EMBL/GenBank/DDBJ databases">
        <authorList>
            <person name="Varghese N."/>
            <person name="Submissions S."/>
        </authorList>
    </citation>
    <scope>NUCLEOTIDE SEQUENCE [LARGE SCALE GENOMIC DNA]</scope>
    <source>
        <strain evidence="5">LNB2</strain>
    </source>
</reference>
<proteinExistence type="predicted"/>